<comment type="caution">
    <text evidence="1">The sequence shown here is derived from an EMBL/GenBank/DDBJ whole genome shotgun (WGS) entry which is preliminary data.</text>
</comment>
<evidence type="ECO:0000313" key="1">
    <source>
        <dbReference type="EMBL" id="KAJ8119488.1"/>
    </source>
</evidence>
<gene>
    <name evidence="1" type="ORF">ONZ43_g3566</name>
</gene>
<protein>
    <submittedName>
        <fullName evidence="1">Uncharacterized protein</fullName>
    </submittedName>
</protein>
<dbReference type="Proteomes" id="UP001153334">
    <property type="component" value="Unassembled WGS sequence"/>
</dbReference>
<dbReference type="EMBL" id="JAPESX010000847">
    <property type="protein sequence ID" value="KAJ8119488.1"/>
    <property type="molecule type" value="Genomic_DNA"/>
</dbReference>
<keyword evidence="2" id="KW-1185">Reference proteome</keyword>
<accession>A0ACC2IWQ8</accession>
<organism evidence="1 2">
    <name type="scientific">Nemania bipapillata</name>
    <dbReference type="NCBI Taxonomy" id="110536"/>
    <lineage>
        <taxon>Eukaryota</taxon>
        <taxon>Fungi</taxon>
        <taxon>Dikarya</taxon>
        <taxon>Ascomycota</taxon>
        <taxon>Pezizomycotina</taxon>
        <taxon>Sordariomycetes</taxon>
        <taxon>Xylariomycetidae</taxon>
        <taxon>Xylariales</taxon>
        <taxon>Xylariaceae</taxon>
        <taxon>Nemania</taxon>
    </lineage>
</organism>
<evidence type="ECO:0000313" key="2">
    <source>
        <dbReference type="Proteomes" id="UP001153334"/>
    </source>
</evidence>
<proteinExistence type="predicted"/>
<sequence length="374" mass="42774">MDLNSPRLEWRRKLPSSTTLSDENVVKIRHWIDVCLDTHHECFNAETASSWVPSRLLEIDHEDNGLKIRLIESSDHDLQAGAKFAALSHVWGNQTESPPLCLLSSNLYQFKNGIDESELPKNFVDAAHVCVHLGLRYLWIDSLCIIQDSLVDWREQAVLMHLVYRYALVTLVATSATFCNQGFLERSIDSIPAIKIAYSLPITGEQPLSAAHYMIIYDYDNAQDSYRMFAVNGSKWNTRAWTMQERSLSTRMVHFCQNKIFFECRSCLQSEENEPTQESDTINSTLWPRGASVSFDELYEHWQLFVCEYSSRNLTVSTDKLPAIQSVAEEMAAVTGREYIRFAGMWKANLQDELLWCVSFGTLGSPAPELFSDF</sequence>
<reference evidence="1" key="1">
    <citation type="submission" date="2022-11" db="EMBL/GenBank/DDBJ databases">
        <title>Genome Sequence of Nemania bipapillata.</title>
        <authorList>
            <person name="Buettner E."/>
        </authorList>
    </citation>
    <scope>NUCLEOTIDE SEQUENCE</scope>
    <source>
        <strain evidence="1">CP14</strain>
    </source>
</reference>
<name>A0ACC2IWQ8_9PEZI</name>